<dbReference type="STRING" id="4097.A0A1S3XBU2"/>
<sequence>MCSDFSSAKSCHEKTSCLSYRGVIVHESEQQRRKLKRVCQLPKRTEVGVDAIICNASLSSSVQSSSQPAPADGPPADGQISTVTPNYLEKVFSQRLEGCPGDDQICDSGQASPQLIGDSHAYDDTEVETEVPVQINPFNHSGQNLMPKLQELLNKLKNSLSSSGKTEDHKRT</sequence>
<organism evidence="2">
    <name type="scientific">Nicotiana tabacum</name>
    <name type="common">Common tobacco</name>
    <dbReference type="NCBI Taxonomy" id="4097"/>
    <lineage>
        <taxon>Eukaryota</taxon>
        <taxon>Viridiplantae</taxon>
        <taxon>Streptophyta</taxon>
        <taxon>Embryophyta</taxon>
        <taxon>Tracheophyta</taxon>
        <taxon>Spermatophyta</taxon>
        <taxon>Magnoliopsida</taxon>
        <taxon>eudicotyledons</taxon>
        <taxon>Gunneridae</taxon>
        <taxon>Pentapetalae</taxon>
        <taxon>asterids</taxon>
        <taxon>lamiids</taxon>
        <taxon>Solanales</taxon>
        <taxon>Solanaceae</taxon>
        <taxon>Nicotianoideae</taxon>
        <taxon>Nicotianeae</taxon>
        <taxon>Nicotiana</taxon>
    </lineage>
</organism>
<proteinExistence type="predicted"/>
<gene>
    <name evidence="2" type="primary">LOC107763423</name>
</gene>
<dbReference type="AlphaFoldDB" id="A0A1S3XBU2"/>
<name>A0A1S3XBU2_TOBAC</name>
<dbReference type="PaxDb" id="4097-A0A1S3XBU2"/>
<feature type="compositionally biased region" description="Low complexity" evidence="1">
    <location>
        <begin position="62"/>
        <end position="79"/>
    </location>
</feature>
<dbReference type="KEGG" id="nta:107763423"/>
<accession>A0A1S3XBU2</accession>
<protein>
    <submittedName>
        <fullName evidence="2">Uncharacterized protein</fullName>
    </submittedName>
</protein>
<evidence type="ECO:0000256" key="1">
    <source>
        <dbReference type="SAM" id="MobiDB-lite"/>
    </source>
</evidence>
<evidence type="ECO:0000313" key="2">
    <source>
        <dbReference type="RefSeq" id="XP_016437400.1"/>
    </source>
</evidence>
<feature type="region of interest" description="Disordered" evidence="1">
    <location>
        <begin position="62"/>
        <end position="82"/>
    </location>
</feature>
<reference evidence="2" key="1">
    <citation type="submission" date="2025-08" db="UniProtKB">
        <authorList>
            <consortium name="RefSeq"/>
        </authorList>
    </citation>
    <scope>IDENTIFICATION</scope>
</reference>
<dbReference type="RefSeq" id="XP_016437400.1">
    <property type="nucleotide sequence ID" value="XM_016581914.1"/>
</dbReference>